<comment type="caution">
    <text evidence="2">The sequence shown here is derived from an EMBL/GenBank/DDBJ whole genome shotgun (WGS) entry which is preliminary data.</text>
</comment>
<dbReference type="Proteomes" id="UP000229641">
    <property type="component" value="Unassembled WGS sequence"/>
</dbReference>
<gene>
    <name evidence="2" type="ORF">COV72_07780</name>
</gene>
<reference evidence="2 3" key="1">
    <citation type="submission" date="2017-09" db="EMBL/GenBank/DDBJ databases">
        <title>Depth-based differentiation of microbial function through sediment-hosted aquifers and enrichment of novel symbionts in the deep terrestrial subsurface.</title>
        <authorList>
            <person name="Probst A.J."/>
            <person name="Ladd B."/>
            <person name="Jarett J.K."/>
            <person name="Geller-Mcgrath D.E."/>
            <person name="Sieber C.M."/>
            <person name="Emerson J.B."/>
            <person name="Anantharaman K."/>
            <person name="Thomas B.C."/>
            <person name="Malmstrom R."/>
            <person name="Stieglmeier M."/>
            <person name="Klingl A."/>
            <person name="Woyke T."/>
            <person name="Ryan C.M."/>
            <person name="Banfield J.F."/>
        </authorList>
    </citation>
    <scope>NUCLEOTIDE SEQUENCE [LARGE SCALE GENOMIC DNA]</scope>
    <source>
        <strain evidence="2">CG11_big_fil_rev_8_21_14_0_20_42_13</strain>
    </source>
</reference>
<dbReference type="AlphaFoldDB" id="A0A2H0LVT2"/>
<accession>A0A2H0LVT2</accession>
<evidence type="ECO:0000313" key="3">
    <source>
        <dbReference type="Proteomes" id="UP000229641"/>
    </source>
</evidence>
<evidence type="ECO:0000259" key="1">
    <source>
        <dbReference type="Pfam" id="PF01927"/>
    </source>
</evidence>
<dbReference type="PANTHER" id="PTHR39081">
    <property type="entry name" value="MUT7-C DOMAIN-CONTAINING PROTEIN"/>
    <property type="match status" value="1"/>
</dbReference>
<protein>
    <recommendedName>
        <fullName evidence="1">Mut7-C RNAse domain-containing protein</fullName>
    </recommendedName>
</protein>
<organism evidence="2 3">
    <name type="scientific">Candidatus Ghiorseimicrobium undicola</name>
    <dbReference type="NCBI Taxonomy" id="1974746"/>
    <lineage>
        <taxon>Bacteria</taxon>
        <taxon>Pseudomonadati</taxon>
        <taxon>Candidatus Omnitrophota</taxon>
        <taxon>Candidatus Ghiorseimicrobium</taxon>
    </lineage>
</organism>
<feature type="domain" description="Mut7-C RNAse" evidence="1">
    <location>
        <begin position="5"/>
        <end position="148"/>
    </location>
</feature>
<dbReference type="PANTHER" id="PTHR39081:SF1">
    <property type="entry name" value="MUT7-C RNASE DOMAIN-CONTAINING PROTEIN"/>
    <property type="match status" value="1"/>
</dbReference>
<dbReference type="Pfam" id="PF01927">
    <property type="entry name" value="Mut7-C"/>
    <property type="match status" value="1"/>
</dbReference>
<name>A0A2H0LVT2_9BACT</name>
<sequence length="156" mass="18556">MNNEKKFILTKELGRLAKWLRIFGFDSVYFNSSKVSSLKILALRENRIVLTRSHWFEKEKHIKVIMLESEHLTEQLRQIIIKLALKIDEFAMFSRCTVCNTLLEQTPKEKIKDKIPEDVYNSQNVFNVCPQCKRAYWQGTHLDNVARVIEEIRDRK</sequence>
<proteinExistence type="predicted"/>
<dbReference type="EMBL" id="PCWA01000097">
    <property type="protein sequence ID" value="PIQ88520.1"/>
    <property type="molecule type" value="Genomic_DNA"/>
</dbReference>
<dbReference type="InterPro" id="IPR002782">
    <property type="entry name" value="Mut7-C_RNAse_dom"/>
</dbReference>
<evidence type="ECO:0000313" key="2">
    <source>
        <dbReference type="EMBL" id="PIQ88520.1"/>
    </source>
</evidence>